<keyword evidence="3" id="KW-0808">Transferase</keyword>
<evidence type="ECO:0000313" key="10">
    <source>
        <dbReference type="EMBL" id="SDY97106.1"/>
    </source>
</evidence>
<evidence type="ECO:0000256" key="1">
    <source>
        <dbReference type="ARBA" id="ARBA00001946"/>
    </source>
</evidence>
<evidence type="ECO:0000313" key="11">
    <source>
        <dbReference type="Proteomes" id="UP000242415"/>
    </source>
</evidence>
<gene>
    <name evidence="10" type="ORF">SAMN05444365_104368</name>
</gene>
<proteinExistence type="inferred from homology"/>
<keyword evidence="7" id="KW-0443">Lipid metabolism</keyword>
<dbReference type="PROSITE" id="PS50146">
    <property type="entry name" value="DAGK"/>
    <property type="match status" value="1"/>
</dbReference>
<sequence length="325" mass="33595">MLAVTVHDHLPGAAPEASAQVAPAAALPDGPVAVLANPTAGRGRHRGLLPTVLERLGAAGRPVRLLEAPTAAQAEAACHAAVAEGAAALVTVGGDGTVHLGLQAVAGTGVAFGPVPAGTGNDFAVETGFPASPLAAVDTIVAALAAGRTRPADLARMTGPDGAQRWFGAVLAAGFDAIVNERANRMRWPRGPRRYDLAILIELARLRPRRYTLRLDGREEQLDAVLVAVGNGASYGGGMRICPDADPTDGLLDVVVAGPVGRTTLARIKPRVYQGTHVTHPMVRSFRARTVELDAEEITVYVDGERAMPLPVTVTAVPHAVRLLA</sequence>
<dbReference type="InterPro" id="IPR001206">
    <property type="entry name" value="Diacylglycerol_kinase_cat_dom"/>
</dbReference>
<dbReference type="InterPro" id="IPR016064">
    <property type="entry name" value="NAD/diacylglycerol_kinase_sf"/>
</dbReference>
<keyword evidence="5 10" id="KW-0418">Kinase</keyword>
<keyword evidence="8" id="KW-1208">Phospholipid metabolism</keyword>
<dbReference type="EMBL" id="FNPH01000004">
    <property type="protein sequence ID" value="SDY97106.1"/>
    <property type="molecule type" value="Genomic_DNA"/>
</dbReference>
<evidence type="ECO:0000256" key="5">
    <source>
        <dbReference type="ARBA" id="ARBA00022777"/>
    </source>
</evidence>
<feature type="domain" description="DAGKc" evidence="9">
    <location>
        <begin position="27"/>
        <end position="161"/>
    </location>
</feature>
<accession>A0A1H3P7M2</accession>
<keyword evidence="6" id="KW-0067">ATP-binding</keyword>
<dbReference type="AlphaFoldDB" id="A0A1H3P7M2"/>
<dbReference type="GO" id="GO:0008654">
    <property type="term" value="P:phospholipid biosynthetic process"/>
    <property type="evidence" value="ECO:0007669"/>
    <property type="project" value="UniProtKB-KW"/>
</dbReference>
<dbReference type="Pfam" id="PF19279">
    <property type="entry name" value="YegS_C"/>
    <property type="match status" value="1"/>
</dbReference>
<dbReference type="GO" id="GO:0005524">
    <property type="term" value="F:ATP binding"/>
    <property type="evidence" value="ECO:0007669"/>
    <property type="project" value="UniProtKB-KW"/>
</dbReference>
<comment type="cofactor">
    <cofactor evidence="1">
        <name>Mg(2+)</name>
        <dbReference type="ChEBI" id="CHEBI:18420"/>
    </cofactor>
</comment>
<evidence type="ECO:0000256" key="3">
    <source>
        <dbReference type="ARBA" id="ARBA00022679"/>
    </source>
</evidence>
<evidence type="ECO:0000256" key="6">
    <source>
        <dbReference type="ARBA" id="ARBA00022840"/>
    </source>
</evidence>
<organism evidence="10 11">
    <name type="scientific">Micromonospora pattaloongensis</name>
    <dbReference type="NCBI Taxonomy" id="405436"/>
    <lineage>
        <taxon>Bacteria</taxon>
        <taxon>Bacillati</taxon>
        <taxon>Actinomycetota</taxon>
        <taxon>Actinomycetes</taxon>
        <taxon>Micromonosporales</taxon>
        <taxon>Micromonosporaceae</taxon>
        <taxon>Micromonospora</taxon>
    </lineage>
</organism>
<evidence type="ECO:0000256" key="8">
    <source>
        <dbReference type="ARBA" id="ARBA00023264"/>
    </source>
</evidence>
<keyword evidence="11" id="KW-1185">Reference proteome</keyword>
<evidence type="ECO:0000256" key="4">
    <source>
        <dbReference type="ARBA" id="ARBA00022741"/>
    </source>
</evidence>
<dbReference type="Gene3D" id="3.40.50.10330">
    <property type="entry name" value="Probable inorganic polyphosphate/atp-NAD kinase, domain 1"/>
    <property type="match status" value="1"/>
</dbReference>
<dbReference type="SMART" id="SM00046">
    <property type="entry name" value="DAGKc"/>
    <property type="match status" value="1"/>
</dbReference>
<dbReference type="STRING" id="405436.SAMN05444365_104368"/>
<name>A0A1H3P7M2_9ACTN</name>
<dbReference type="GO" id="GO:0004143">
    <property type="term" value="F:ATP-dependent diacylglycerol kinase activity"/>
    <property type="evidence" value="ECO:0007669"/>
    <property type="project" value="TreeGrafter"/>
</dbReference>
<keyword evidence="7" id="KW-0444">Lipid biosynthesis</keyword>
<dbReference type="Pfam" id="PF00781">
    <property type="entry name" value="DAGK_cat"/>
    <property type="match status" value="1"/>
</dbReference>
<comment type="similarity">
    <text evidence="2">Belongs to the diacylglycerol/lipid kinase family.</text>
</comment>
<dbReference type="Gene3D" id="2.60.200.40">
    <property type="match status" value="1"/>
</dbReference>
<keyword evidence="7" id="KW-0594">Phospholipid biosynthesis</keyword>
<evidence type="ECO:0000256" key="7">
    <source>
        <dbReference type="ARBA" id="ARBA00023209"/>
    </source>
</evidence>
<dbReference type="Proteomes" id="UP000242415">
    <property type="component" value="Unassembled WGS sequence"/>
</dbReference>
<reference evidence="11" key="1">
    <citation type="submission" date="2016-10" db="EMBL/GenBank/DDBJ databases">
        <authorList>
            <person name="Varghese N."/>
            <person name="Submissions S."/>
        </authorList>
    </citation>
    <scope>NUCLEOTIDE SEQUENCE [LARGE SCALE GENOMIC DNA]</scope>
    <source>
        <strain evidence="11">DSM 45245</strain>
    </source>
</reference>
<protein>
    <submittedName>
        <fullName evidence="10">Diacylglycerol kinase</fullName>
    </submittedName>
</protein>
<keyword evidence="4" id="KW-0547">Nucleotide-binding</keyword>
<evidence type="ECO:0000259" key="9">
    <source>
        <dbReference type="PROSITE" id="PS50146"/>
    </source>
</evidence>
<dbReference type="GO" id="GO:0005886">
    <property type="term" value="C:plasma membrane"/>
    <property type="evidence" value="ECO:0007669"/>
    <property type="project" value="TreeGrafter"/>
</dbReference>
<dbReference type="InterPro" id="IPR050187">
    <property type="entry name" value="Lipid_Phosphate_FormReg"/>
</dbReference>
<dbReference type="PANTHER" id="PTHR12358">
    <property type="entry name" value="SPHINGOSINE KINASE"/>
    <property type="match status" value="1"/>
</dbReference>
<dbReference type="InterPro" id="IPR045540">
    <property type="entry name" value="YegS/DAGK_C"/>
</dbReference>
<dbReference type="InterPro" id="IPR017438">
    <property type="entry name" value="ATP-NAD_kinase_N"/>
</dbReference>
<evidence type="ECO:0000256" key="2">
    <source>
        <dbReference type="ARBA" id="ARBA00005983"/>
    </source>
</evidence>
<dbReference type="SUPFAM" id="SSF111331">
    <property type="entry name" value="NAD kinase/diacylglycerol kinase-like"/>
    <property type="match status" value="1"/>
</dbReference>
<dbReference type="PANTHER" id="PTHR12358:SF106">
    <property type="entry name" value="LIPID KINASE YEGS"/>
    <property type="match status" value="1"/>
</dbReference>